<protein>
    <submittedName>
        <fullName evidence="2">Uncharacterized protein</fullName>
    </submittedName>
</protein>
<evidence type="ECO:0000313" key="3">
    <source>
        <dbReference type="Proteomes" id="UP000274907"/>
    </source>
</evidence>
<feature type="compositionally biased region" description="Polar residues" evidence="1">
    <location>
        <begin position="19"/>
        <end position="32"/>
    </location>
</feature>
<reference evidence="2 3" key="1">
    <citation type="submission" date="2018-12" db="EMBL/GenBank/DDBJ databases">
        <title>YIM 101343 draft genome.</title>
        <authorList>
            <person name="Chen X."/>
        </authorList>
    </citation>
    <scope>NUCLEOTIDE SEQUENCE [LARGE SCALE GENOMIC DNA]</scope>
    <source>
        <strain evidence="2 3">YIM 101343</strain>
    </source>
</reference>
<accession>A0A430HZR8</accession>
<keyword evidence="3" id="KW-1185">Reference proteome</keyword>
<name>A0A430HZR8_9CORY</name>
<feature type="region of interest" description="Disordered" evidence="1">
    <location>
        <begin position="1"/>
        <end position="32"/>
    </location>
</feature>
<comment type="caution">
    <text evidence="2">The sequence shown here is derived from an EMBL/GenBank/DDBJ whole genome shotgun (WGS) entry which is preliminary data.</text>
</comment>
<evidence type="ECO:0000313" key="2">
    <source>
        <dbReference type="EMBL" id="RSZ64411.1"/>
    </source>
</evidence>
<gene>
    <name evidence="2" type="ORF">EAH68_05305</name>
</gene>
<proteinExistence type="predicted"/>
<evidence type="ECO:0000256" key="1">
    <source>
        <dbReference type="SAM" id="MobiDB-lite"/>
    </source>
</evidence>
<dbReference type="Proteomes" id="UP000274907">
    <property type="component" value="Unassembled WGS sequence"/>
</dbReference>
<sequence>MSEKKNVPAPVAAGDEDNSATPGKSSTQPRLYHQPTTANAPLVLHLQHGRTRPNRAEIVTACDTRLSRRDMTMIPVPKADIHRMAPGPAPTVLCPDCVTENNALAEQIRRDRAHARRAQIEHNARTEQATAADLAVRLTLPDEDTDELQASAHELLCELLDHAEYLAEEIPRPETAEHRQTISDLLELDGWESSHMHTTAVLIHHRRQLELEAHDTAHPEVDHG</sequence>
<dbReference type="RefSeq" id="WP_126120281.1">
    <property type="nucleotide sequence ID" value="NZ_RXHJ01000005.1"/>
</dbReference>
<organism evidence="2 3">
    <name type="scientific">Corynebacterium hylobatis</name>
    <dbReference type="NCBI Taxonomy" id="1859290"/>
    <lineage>
        <taxon>Bacteria</taxon>
        <taxon>Bacillati</taxon>
        <taxon>Actinomycetota</taxon>
        <taxon>Actinomycetes</taxon>
        <taxon>Mycobacteriales</taxon>
        <taxon>Corynebacteriaceae</taxon>
        <taxon>Corynebacterium</taxon>
    </lineage>
</organism>
<dbReference type="AlphaFoldDB" id="A0A430HZR8"/>
<dbReference type="EMBL" id="RXHJ01000005">
    <property type="protein sequence ID" value="RSZ64411.1"/>
    <property type="molecule type" value="Genomic_DNA"/>
</dbReference>